<feature type="transmembrane region" description="Helical" evidence="1">
    <location>
        <begin position="21"/>
        <end position="41"/>
    </location>
</feature>
<organism evidence="3 4">
    <name type="scientific">Nocardioides flavus</name>
    <name type="common">ex Wang et al. 2016</name>
    <dbReference type="NCBI Taxonomy" id="2058780"/>
    <lineage>
        <taxon>Bacteria</taxon>
        <taxon>Bacillati</taxon>
        <taxon>Actinomycetota</taxon>
        <taxon>Actinomycetes</taxon>
        <taxon>Propionibacteriales</taxon>
        <taxon>Nocardioidaceae</taxon>
        <taxon>Nocardioides</taxon>
    </lineage>
</organism>
<name>A0ABQ3HMD6_9ACTN</name>
<dbReference type="InterPro" id="IPR050879">
    <property type="entry name" value="Acyltransferase_3"/>
</dbReference>
<dbReference type="Proteomes" id="UP000597341">
    <property type="component" value="Unassembled WGS sequence"/>
</dbReference>
<keyword evidence="3" id="KW-0012">Acyltransferase</keyword>
<feature type="transmembrane region" description="Helical" evidence="1">
    <location>
        <begin position="53"/>
        <end position="71"/>
    </location>
</feature>
<feature type="transmembrane region" description="Helical" evidence="1">
    <location>
        <begin position="202"/>
        <end position="223"/>
    </location>
</feature>
<keyword evidence="1" id="KW-1133">Transmembrane helix</keyword>
<reference evidence="4" key="1">
    <citation type="journal article" date="2019" name="Int. J. Syst. Evol. Microbiol.">
        <title>The Global Catalogue of Microorganisms (GCM) 10K type strain sequencing project: providing services to taxonomists for standard genome sequencing and annotation.</title>
        <authorList>
            <consortium name="The Broad Institute Genomics Platform"/>
            <consortium name="The Broad Institute Genome Sequencing Center for Infectious Disease"/>
            <person name="Wu L."/>
            <person name="Ma J."/>
        </authorList>
    </citation>
    <scope>NUCLEOTIDE SEQUENCE [LARGE SCALE GENOMIC DNA]</scope>
    <source>
        <strain evidence="4">CGMCC 1.12791</strain>
    </source>
</reference>
<comment type="caution">
    <text evidence="3">The sequence shown here is derived from an EMBL/GenBank/DDBJ whole genome shotgun (WGS) entry which is preliminary data.</text>
</comment>
<sequence length="410" mass="44313">MVGPDRRAAAVAFPALDSLRAVAAIAVLATHAAFWAGAYARPVWGTPLSRLDVGVAVFFVLSGFLLSRPWIARHRAGLPPPSTLHYLWKRALRLVPVYVVTVVAALTLLPGNRDAGVRQWVTTLLLGDIYLDDELPDGLTQMWSLATEVAFYVVLPALMWLALSRGRSYPRDRVGLVAAGMTLVSVVWLMDLSVRWDGGATMIRLWLPSYLVWFAVGIVLAWCDVRSRDDATGADRLTDRLTDRFTAVLVEMGRSPGLCWLAAGALFVIASTPLAGPADLTPTTLGAALTKNLLYAAIAGLVILPGVFAPPGSRFVQVLSLPVLRHVGHLSYGIFCVHLILLELIADWRGMPLFEGRGLELFALTLAASLVVSEVLHRLVERPALRLRNAWTRGSASATTSAPRASATSS</sequence>
<dbReference type="Pfam" id="PF01757">
    <property type="entry name" value="Acyl_transf_3"/>
    <property type="match status" value="1"/>
</dbReference>
<keyword evidence="1" id="KW-0472">Membrane</keyword>
<evidence type="ECO:0000313" key="3">
    <source>
        <dbReference type="EMBL" id="GHE18411.1"/>
    </source>
</evidence>
<gene>
    <name evidence="3" type="ORF">GCM10011376_30210</name>
</gene>
<keyword evidence="1" id="KW-0812">Transmembrane</keyword>
<dbReference type="InterPro" id="IPR002656">
    <property type="entry name" value="Acyl_transf_3_dom"/>
</dbReference>
<dbReference type="PANTHER" id="PTHR23028:SF53">
    <property type="entry name" value="ACYL_TRANSF_3 DOMAIN-CONTAINING PROTEIN"/>
    <property type="match status" value="1"/>
</dbReference>
<feature type="transmembrane region" description="Helical" evidence="1">
    <location>
        <begin position="293"/>
        <end position="311"/>
    </location>
</feature>
<evidence type="ECO:0000256" key="1">
    <source>
        <dbReference type="SAM" id="Phobius"/>
    </source>
</evidence>
<keyword evidence="4" id="KW-1185">Reference proteome</keyword>
<feature type="transmembrane region" description="Helical" evidence="1">
    <location>
        <begin position="323"/>
        <end position="341"/>
    </location>
</feature>
<accession>A0ABQ3HMD6</accession>
<evidence type="ECO:0000313" key="4">
    <source>
        <dbReference type="Proteomes" id="UP000597341"/>
    </source>
</evidence>
<evidence type="ECO:0000259" key="2">
    <source>
        <dbReference type="Pfam" id="PF01757"/>
    </source>
</evidence>
<feature type="transmembrane region" description="Helical" evidence="1">
    <location>
        <begin position="142"/>
        <end position="162"/>
    </location>
</feature>
<dbReference type="RefSeq" id="WP_191280315.1">
    <property type="nucleotide sequence ID" value="NZ_BNAD01000010.1"/>
</dbReference>
<keyword evidence="3" id="KW-0808">Transferase</keyword>
<dbReference type="GO" id="GO:0016746">
    <property type="term" value="F:acyltransferase activity"/>
    <property type="evidence" value="ECO:0007669"/>
    <property type="project" value="UniProtKB-KW"/>
</dbReference>
<feature type="transmembrane region" description="Helical" evidence="1">
    <location>
        <begin position="258"/>
        <end position="278"/>
    </location>
</feature>
<dbReference type="PANTHER" id="PTHR23028">
    <property type="entry name" value="ACETYLTRANSFERASE"/>
    <property type="match status" value="1"/>
</dbReference>
<feature type="transmembrane region" description="Helical" evidence="1">
    <location>
        <begin position="361"/>
        <end position="380"/>
    </location>
</feature>
<protein>
    <submittedName>
        <fullName evidence="3">Acyltransferase</fullName>
    </submittedName>
</protein>
<feature type="transmembrane region" description="Helical" evidence="1">
    <location>
        <begin position="174"/>
        <end position="190"/>
    </location>
</feature>
<dbReference type="EMBL" id="BNAD01000010">
    <property type="protein sequence ID" value="GHE18411.1"/>
    <property type="molecule type" value="Genomic_DNA"/>
</dbReference>
<feature type="domain" description="Acyltransferase 3" evidence="2">
    <location>
        <begin position="14"/>
        <end position="372"/>
    </location>
</feature>
<feature type="transmembrane region" description="Helical" evidence="1">
    <location>
        <begin position="91"/>
        <end position="109"/>
    </location>
</feature>
<proteinExistence type="predicted"/>